<evidence type="ECO:0000256" key="12">
    <source>
        <dbReference type="SAM" id="MobiDB-lite"/>
    </source>
</evidence>
<evidence type="ECO:0000313" key="14">
    <source>
        <dbReference type="EMBL" id="KAF2029187.1"/>
    </source>
</evidence>
<evidence type="ECO:0000256" key="4">
    <source>
        <dbReference type="ARBA" id="ARBA00014618"/>
    </source>
</evidence>
<evidence type="ECO:0000256" key="9">
    <source>
        <dbReference type="ARBA" id="ARBA00030585"/>
    </source>
</evidence>
<protein>
    <recommendedName>
        <fullName evidence="4">Glutamate--cysteine ligase</fullName>
        <ecNumber evidence="3">6.3.2.2</ecNumber>
    </recommendedName>
    <alternativeName>
        <fullName evidence="10">Gamma-ECS</fullName>
    </alternativeName>
    <alternativeName>
        <fullName evidence="9">Gamma-glutamylcysteine synthetase</fullName>
    </alternativeName>
</protein>
<dbReference type="GO" id="GO:0005524">
    <property type="term" value="F:ATP binding"/>
    <property type="evidence" value="ECO:0007669"/>
    <property type="project" value="UniProtKB-KW"/>
</dbReference>
<dbReference type="Gene3D" id="3.30.590.50">
    <property type="match status" value="2"/>
</dbReference>
<dbReference type="Pfam" id="PF00320">
    <property type="entry name" value="GATA"/>
    <property type="match status" value="1"/>
</dbReference>
<evidence type="ECO:0000256" key="5">
    <source>
        <dbReference type="ARBA" id="ARBA00022598"/>
    </source>
</evidence>
<dbReference type="Gene3D" id="3.30.50.10">
    <property type="entry name" value="Erythroid Transcription Factor GATA-1, subunit A"/>
    <property type="match status" value="1"/>
</dbReference>
<dbReference type="InterPro" id="IPR000679">
    <property type="entry name" value="Znf_GATA"/>
</dbReference>
<evidence type="ECO:0000256" key="10">
    <source>
        <dbReference type="ARBA" id="ARBA00032122"/>
    </source>
</evidence>
<dbReference type="PROSITE" id="PS00344">
    <property type="entry name" value="GATA_ZN_FINGER_1"/>
    <property type="match status" value="1"/>
</dbReference>
<keyword evidence="11" id="KW-0479">Metal-binding</keyword>
<feature type="compositionally biased region" description="Low complexity" evidence="12">
    <location>
        <begin position="44"/>
        <end position="61"/>
    </location>
</feature>
<keyword evidence="11" id="KW-0863">Zinc-finger</keyword>
<keyword evidence="5" id="KW-0436">Ligase</keyword>
<sequence length="1440" mass="160129">MNHLDPDRVKREEIDYQRNHPPAAMASPLHPYGGPSHMHSNHQSAPASALPASLGGLLSPPESRRTSGDEKESQRPTARQSLPSIHEALGAEQPLSYPPPVPPPSALTSAPQHYQPSPAVTSPSDQRQRTFSTDLHGSQGLVNPFSHPRSPFIGTSVSHVPPPPPPHSHPDSLPRPSFSSPRPPYSTPRHDSKLPTLHPLKTTQSPPTSAARPHAPYSYPPPSSSYEASAPPPAGPMSHYSYSQYGSNYPLSAPPQSAPNSAYPPSATTYSAPPRYPPPSTWRDGADMARLEEKKIGRSTLAPYGESVKRHLESFDLEASLNEMADGSGRISEFSKVYRQRAHENQRIGMTPQSMPRLEEVDDMLKQSERIQMSLQRMRDVVFTHHQASIVEPPQNSHYRPINGYDHDGSSNYGDDAKGSGGFTGGDSKTRKRGRAAPPGRCHSCNRAETPEWRRGPDGARTLCNACGLHYAKLTRKMGGKQAMTSSNLRPKDHGSPTDPRSTSTFWLPYSFSHMRVRLRDQDMPASPRLRYPGKSSSSLANISHILYHSHCINHHVWSHRKDLGFLEPGNITSVDFHVDLHSRAPHTLAHISLGRAQVSFNTDTHRWRRTVPQIEASRMLSKPQPDANAGAQNGDQEMAIGHGTRSATADACTQGTVVAGRCKYLAQCGNAKPKLACQHITAMHMSRHLRPADNGEVQAEASHKSTIAMHPSAIIVSKCIGASRATFPRYRRPRQQKPPIEITSRAAPAAADPITLTGHGFAVRHLLSDLVGGVGFANRTSRAIGTPLEWPEAKKVAGHVRSWGIEQLLAIWGNAKGKERDALLWGDEIEYLVVCYDKDNHKVRLSLRQADILAALATDEKLLQQGGGVPDVQTGDAQSHGNPAPVFHPEFGRFMLEATPGKPWGIGFKDLLDVEPNMKWRRKIAKEHMADTEFPITLTTFPRLGSPDCILPSYPVSGSKLRSQFVPDEIANPHIRFPTLAANIRSRRGRKVQVNVPIFKDEDTPSPWKDPTVNYDLHNWPEDDDVRNGAAPDNFIHMDAMAFGMGSCCLQITFQAKNIEEGRKMYDQLTPLGPILLALTAATPIYKGFLADTDVRWNQISRAVDDRTPEELGEKPLKNDRWRLPKSRYASNSTYISQDPRLRPEYFDPNLIVDEDLKQRLLEGGMDNLLATHFAHLFIRDPIVVFAEDLEELDLTKADHFENLQSTNWQHMRFKPPPPGSDIGWRVEFRPMEIQITDFENAAFSIFIVLITRAILSFNLNFYIPITRVSENMETAHIRDAVSTQKFWFRKNPFSSHKSNGSAIGTTTPAEQSRPSTPTGPVEDEYEQMSINEVINGQTGGSGFPGLIPLVESYLNSMNVDVETRCDLATYLDLIRKRANGTYWTAAKWIREFVKTHPGYERDSVVSDEVTYDLVKVVERITKEEGRDGVGKEMLGRRR</sequence>
<accession>A0A9P4H7Y6</accession>
<feature type="compositionally biased region" description="Polar residues" evidence="12">
    <location>
        <begin position="1297"/>
        <end position="1320"/>
    </location>
</feature>
<feature type="compositionally biased region" description="Basic and acidic residues" evidence="12">
    <location>
        <begin position="62"/>
        <end position="74"/>
    </location>
</feature>
<evidence type="ECO:0000256" key="6">
    <source>
        <dbReference type="ARBA" id="ARBA00022684"/>
    </source>
</evidence>
<name>A0A9P4H7Y6_9PLEO</name>
<feature type="compositionally biased region" description="Basic and acidic residues" evidence="12">
    <location>
        <begin position="1"/>
        <end position="18"/>
    </location>
</feature>
<keyword evidence="11" id="KW-0862">Zinc</keyword>
<dbReference type="PANTHER" id="PTHR11164">
    <property type="entry name" value="GLUTAMATE CYSTEINE LIGASE"/>
    <property type="match status" value="1"/>
</dbReference>
<gene>
    <name evidence="14" type="ORF">EK21DRAFT_89933</name>
</gene>
<dbReference type="OrthoDB" id="7939818at2759"/>
<feature type="compositionally biased region" description="Pro residues" evidence="12">
    <location>
        <begin position="96"/>
        <end position="105"/>
    </location>
</feature>
<dbReference type="PANTHER" id="PTHR11164:SF0">
    <property type="entry name" value="GLUTAMATE--CYSTEINE LIGASE CATALYTIC SUBUNIT"/>
    <property type="match status" value="1"/>
</dbReference>
<dbReference type="EMBL" id="ML978203">
    <property type="protein sequence ID" value="KAF2029187.1"/>
    <property type="molecule type" value="Genomic_DNA"/>
</dbReference>
<evidence type="ECO:0000256" key="1">
    <source>
        <dbReference type="ARBA" id="ARBA00005006"/>
    </source>
</evidence>
<keyword evidence="6" id="KW-0317">Glutathione biosynthesis</keyword>
<dbReference type="SMART" id="SM00401">
    <property type="entry name" value="ZnF_GATA"/>
    <property type="match status" value="1"/>
</dbReference>
<feature type="region of interest" description="Disordered" evidence="12">
    <location>
        <begin position="388"/>
        <end position="443"/>
    </location>
</feature>
<keyword evidence="8" id="KW-0067">ATP-binding</keyword>
<dbReference type="Pfam" id="PF03074">
    <property type="entry name" value="GCS"/>
    <property type="match status" value="1"/>
</dbReference>
<feature type="region of interest" description="Disordered" evidence="12">
    <location>
        <begin position="478"/>
        <end position="502"/>
    </location>
</feature>
<evidence type="ECO:0000313" key="15">
    <source>
        <dbReference type="Proteomes" id="UP000799777"/>
    </source>
</evidence>
<feature type="region of interest" description="Disordered" evidence="12">
    <location>
        <begin position="1"/>
        <end position="284"/>
    </location>
</feature>
<dbReference type="InterPro" id="IPR013088">
    <property type="entry name" value="Znf_NHR/GATA"/>
</dbReference>
<dbReference type="Proteomes" id="UP000799777">
    <property type="component" value="Unassembled WGS sequence"/>
</dbReference>
<comment type="similarity">
    <text evidence="2">Belongs to the glutamate--cysteine ligase type 3 family.</text>
</comment>
<dbReference type="GO" id="GO:0017109">
    <property type="term" value="C:glutamate-cysteine ligase complex"/>
    <property type="evidence" value="ECO:0007669"/>
    <property type="project" value="TreeGrafter"/>
</dbReference>
<dbReference type="GO" id="GO:0006355">
    <property type="term" value="P:regulation of DNA-templated transcription"/>
    <property type="evidence" value="ECO:0007669"/>
    <property type="project" value="InterPro"/>
</dbReference>
<evidence type="ECO:0000256" key="8">
    <source>
        <dbReference type="ARBA" id="ARBA00022840"/>
    </source>
</evidence>
<feature type="domain" description="GATA-type" evidence="13">
    <location>
        <begin position="441"/>
        <end position="471"/>
    </location>
</feature>
<evidence type="ECO:0000256" key="7">
    <source>
        <dbReference type="ARBA" id="ARBA00022741"/>
    </source>
</evidence>
<evidence type="ECO:0000256" key="2">
    <source>
        <dbReference type="ARBA" id="ARBA00008100"/>
    </source>
</evidence>
<dbReference type="FunFam" id="1.10.8.960:FF:000002">
    <property type="entry name" value="Glutamate-cysteine ligase Gcs1"/>
    <property type="match status" value="1"/>
</dbReference>
<dbReference type="GO" id="GO:0008270">
    <property type="term" value="F:zinc ion binding"/>
    <property type="evidence" value="ECO:0007669"/>
    <property type="project" value="UniProtKB-KW"/>
</dbReference>
<proteinExistence type="inferred from homology"/>
<dbReference type="Gene3D" id="1.10.8.960">
    <property type="match status" value="1"/>
</dbReference>
<evidence type="ECO:0000259" key="13">
    <source>
        <dbReference type="PROSITE" id="PS50114"/>
    </source>
</evidence>
<dbReference type="GO" id="GO:0004357">
    <property type="term" value="F:glutamate-cysteine ligase activity"/>
    <property type="evidence" value="ECO:0007669"/>
    <property type="project" value="UniProtKB-EC"/>
</dbReference>
<evidence type="ECO:0000256" key="11">
    <source>
        <dbReference type="PROSITE-ProRule" id="PRU00094"/>
    </source>
</evidence>
<dbReference type="SUPFAM" id="SSF57716">
    <property type="entry name" value="Glucocorticoid receptor-like (DNA-binding domain)"/>
    <property type="match status" value="1"/>
</dbReference>
<feature type="compositionally biased region" description="Polar residues" evidence="12">
    <location>
        <begin position="112"/>
        <end position="136"/>
    </location>
</feature>
<evidence type="ECO:0000256" key="3">
    <source>
        <dbReference type="ARBA" id="ARBA00012220"/>
    </source>
</evidence>
<feature type="region of interest" description="Disordered" evidence="12">
    <location>
        <begin position="617"/>
        <end position="638"/>
    </location>
</feature>
<dbReference type="GO" id="GO:0006750">
    <property type="term" value="P:glutathione biosynthetic process"/>
    <property type="evidence" value="ECO:0007669"/>
    <property type="project" value="UniProtKB-KW"/>
</dbReference>
<comment type="pathway">
    <text evidence="1">Sulfur metabolism; glutathione biosynthesis; glutathione from L-cysteine and L-glutamate: step 1/2.</text>
</comment>
<feature type="compositionally biased region" description="Polar residues" evidence="12">
    <location>
        <begin position="240"/>
        <end position="251"/>
    </location>
</feature>
<comment type="caution">
    <text evidence="14">The sequence shown here is derived from an EMBL/GenBank/DDBJ whole genome shotgun (WGS) entry which is preliminary data.</text>
</comment>
<keyword evidence="15" id="KW-1185">Reference proteome</keyword>
<dbReference type="InterPro" id="IPR004308">
    <property type="entry name" value="GCS"/>
</dbReference>
<feature type="region of interest" description="Disordered" evidence="12">
    <location>
        <begin position="1297"/>
        <end position="1324"/>
    </location>
</feature>
<organism evidence="14 15">
    <name type="scientific">Setomelanomma holmii</name>
    <dbReference type="NCBI Taxonomy" id="210430"/>
    <lineage>
        <taxon>Eukaryota</taxon>
        <taxon>Fungi</taxon>
        <taxon>Dikarya</taxon>
        <taxon>Ascomycota</taxon>
        <taxon>Pezizomycotina</taxon>
        <taxon>Dothideomycetes</taxon>
        <taxon>Pleosporomycetidae</taxon>
        <taxon>Pleosporales</taxon>
        <taxon>Pleosporineae</taxon>
        <taxon>Phaeosphaeriaceae</taxon>
        <taxon>Setomelanomma</taxon>
    </lineage>
</organism>
<dbReference type="FunFam" id="3.30.590.50:FF:000001">
    <property type="entry name" value="Glutamate-cysteine ligase Gcs1"/>
    <property type="match status" value="1"/>
</dbReference>
<dbReference type="CDD" id="cd00202">
    <property type="entry name" value="ZnF_GATA"/>
    <property type="match status" value="1"/>
</dbReference>
<dbReference type="FunFam" id="3.30.590.50:FF:000004">
    <property type="entry name" value="Glutamate-cysteine ligase Gcs1"/>
    <property type="match status" value="1"/>
</dbReference>
<keyword evidence="7" id="KW-0547">Nucleotide-binding</keyword>
<dbReference type="GO" id="GO:0043565">
    <property type="term" value="F:sequence-specific DNA binding"/>
    <property type="evidence" value="ECO:0007669"/>
    <property type="project" value="InterPro"/>
</dbReference>
<dbReference type="PROSITE" id="PS50114">
    <property type="entry name" value="GATA_ZN_FINGER_2"/>
    <property type="match status" value="1"/>
</dbReference>
<reference evidence="14" key="1">
    <citation type="journal article" date="2020" name="Stud. Mycol.">
        <title>101 Dothideomycetes genomes: a test case for predicting lifestyles and emergence of pathogens.</title>
        <authorList>
            <person name="Haridas S."/>
            <person name="Albert R."/>
            <person name="Binder M."/>
            <person name="Bloem J."/>
            <person name="Labutti K."/>
            <person name="Salamov A."/>
            <person name="Andreopoulos B."/>
            <person name="Baker S."/>
            <person name="Barry K."/>
            <person name="Bills G."/>
            <person name="Bluhm B."/>
            <person name="Cannon C."/>
            <person name="Castanera R."/>
            <person name="Culley D."/>
            <person name="Daum C."/>
            <person name="Ezra D."/>
            <person name="Gonzalez J."/>
            <person name="Henrissat B."/>
            <person name="Kuo A."/>
            <person name="Liang C."/>
            <person name="Lipzen A."/>
            <person name="Lutzoni F."/>
            <person name="Magnuson J."/>
            <person name="Mondo S."/>
            <person name="Nolan M."/>
            <person name="Ohm R."/>
            <person name="Pangilinan J."/>
            <person name="Park H.-J."/>
            <person name="Ramirez L."/>
            <person name="Alfaro M."/>
            <person name="Sun H."/>
            <person name="Tritt A."/>
            <person name="Yoshinaga Y."/>
            <person name="Zwiers L.-H."/>
            <person name="Turgeon B."/>
            <person name="Goodwin S."/>
            <person name="Spatafora J."/>
            <person name="Crous P."/>
            <person name="Grigoriev I."/>
        </authorList>
    </citation>
    <scope>NUCLEOTIDE SEQUENCE</scope>
    <source>
        <strain evidence="14">CBS 110217</strain>
    </source>
</reference>
<dbReference type="SUPFAM" id="SSF55931">
    <property type="entry name" value="Glutamine synthetase/guanido kinase"/>
    <property type="match status" value="1"/>
</dbReference>
<dbReference type="EC" id="6.3.2.2" evidence="3"/>
<dbReference type="InterPro" id="IPR014746">
    <property type="entry name" value="Gln_synth/guanido_kin_cat_dom"/>
</dbReference>